<feature type="domain" description="Fungal-type protein kinase" evidence="2">
    <location>
        <begin position="282"/>
        <end position="330"/>
    </location>
</feature>
<dbReference type="OrthoDB" id="312874at2759"/>
<feature type="region of interest" description="Disordered" evidence="1">
    <location>
        <begin position="447"/>
        <end position="472"/>
    </location>
</feature>
<dbReference type="EMBL" id="JABCKV010001902">
    <property type="protein sequence ID" value="KAG5639846.1"/>
    <property type="molecule type" value="Genomic_DNA"/>
</dbReference>
<dbReference type="GO" id="GO:0004672">
    <property type="term" value="F:protein kinase activity"/>
    <property type="evidence" value="ECO:0007669"/>
    <property type="project" value="InterPro"/>
</dbReference>
<keyword evidence="4" id="KW-1185">Reference proteome</keyword>
<dbReference type="PANTHER" id="PTHR38248">
    <property type="entry name" value="FUNK1 6"/>
    <property type="match status" value="1"/>
</dbReference>
<dbReference type="Pfam" id="PF17667">
    <property type="entry name" value="Pkinase_fungal"/>
    <property type="match status" value="2"/>
</dbReference>
<dbReference type="Gene3D" id="1.10.510.10">
    <property type="entry name" value="Transferase(Phosphotransferase) domain 1"/>
    <property type="match status" value="1"/>
</dbReference>
<feature type="domain" description="Fungal-type protein kinase" evidence="2">
    <location>
        <begin position="2"/>
        <end position="173"/>
    </location>
</feature>
<gene>
    <name evidence="3" type="ORF">DXG03_002942</name>
</gene>
<evidence type="ECO:0000259" key="2">
    <source>
        <dbReference type="Pfam" id="PF17667"/>
    </source>
</evidence>
<protein>
    <recommendedName>
        <fullName evidence="2">Fungal-type protein kinase domain-containing protein</fullName>
    </recommendedName>
</protein>
<feature type="region of interest" description="Disordered" evidence="1">
    <location>
        <begin position="45"/>
        <end position="67"/>
    </location>
</feature>
<dbReference type="Proteomes" id="UP000775547">
    <property type="component" value="Unassembled WGS sequence"/>
</dbReference>
<dbReference type="AlphaFoldDB" id="A0A9P7FYU6"/>
<name>A0A9P7FYU6_9AGAR</name>
<dbReference type="InterPro" id="IPR040976">
    <property type="entry name" value="Pkinase_fungal"/>
</dbReference>
<comment type="caution">
    <text evidence="3">The sequence shown here is derived from an EMBL/GenBank/DDBJ whole genome shotgun (WGS) entry which is preliminary data.</text>
</comment>
<dbReference type="InterPro" id="IPR011009">
    <property type="entry name" value="Kinase-like_dom_sf"/>
</dbReference>
<evidence type="ECO:0000256" key="1">
    <source>
        <dbReference type="SAM" id="MobiDB-lite"/>
    </source>
</evidence>
<reference evidence="3" key="2">
    <citation type="submission" date="2021-10" db="EMBL/GenBank/DDBJ databases">
        <title>Phylogenomics reveals ancestral predisposition of the termite-cultivated fungus Termitomyces towards a domesticated lifestyle.</title>
        <authorList>
            <person name="Auxier B."/>
            <person name="Grum-Grzhimaylo A."/>
            <person name="Cardenas M.E."/>
            <person name="Lodge J.D."/>
            <person name="Laessoe T."/>
            <person name="Pedersen O."/>
            <person name="Smith M.E."/>
            <person name="Kuyper T.W."/>
            <person name="Franco-Molano E.A."/>
            <person name="Baroni T.J."/>
            <person name="Aanen D.K."/>
        </authorList>
    </citation>
    <scope>NUCLEOTIDE SEQUENCE</scope>
    <source>
        <strain evidence="3">AP01</strain>
        <tissue evidence="3">Mycelium</tissue>
    </source>
</reference>
<dbReference type="InterPro" id="IPR008266">
    <property type="entry name" value="Tyr_kinase_AS"/>
</dbReference>
<evidence type="ECO:0000313" key="3">
    <source>
        <dbReference type="EMBL" id="KAG5639846.1"/>
    </source>
</evidence>
<organism evidence="3 4">
    <name type="scientific">Asterophora parasitica</name>
    <dbReference type="NCBI Taxonomy" id="117018"/>
    <lineage>
        <taxon>Eukaryota</taxon>
        <taxon>Fungi</taxon>
        <taxon>Dikarya</taxon>
        <taxon>Basidiomycota</taxon>
        <taxon>Agaricomycotina</taxon>
        <taxon>Agaricomycetes</taxon>
        <taxon>Agaricomycetidae</taxon>
        <taxon>Agaricales</taxon>
        <taxon>Tricholomatineae</taxon>
        <taxon>Lyophyllaceae</taxon>
        <taxon>Asterophora</taxon>
    </lineage>
</organism>
<feature type="compositionally biased region" description="Basic and acidic residues" evidence="1">
    <location>
        <begin position="57"/>
        <end position="67"/>
    </location>
</feature>
<proteinExistence type="predicted"/>
<accession>A0A9P7FYU6</accession>
<dbReference type="SUPFAM" id="SSF56112">
    <property type="entry name" value="Protein kinase-like (PK-like)"/>
    <property type="match status" value="1"/>
</dbReference>
<dbReference type="PROSITE" id="PS00109">
    <property type="entry name" value="PROTEIN_KINASE_TYR"/>
    <property type="match status" value="1"/>
</dbReference>
<dbReference type="PANTHER" id="PTHR38248:SF2">
    <property type="entry name" value="FUNK1 11"/>
    <property type="match status" value="1"/>
</dbReference>
<sequence>MLLEKADTRGLPSLIEAYHDIQGSDGKPFSTFHTVRSGIASSLWESDTGSKTPATAKEVRREGDHDAEPHVHLSVVAPFATVEKYSRLSQTPNYSPVDRIHTQILLPLGIPIKYSKNLLELLGCFLGFMKDDRHAHINGVVHRDVSMGNVFIFFDTGGKAVGRLMDYDHAKRALTSIHIPTEEHEPDMIEMTRTFIARQSRPPIPLFTEEAVVEANVPYAQPVKKIFGGNFKGRPWMEPRGEYSIELFYHSTWSNGFPARTSNGRTSAVVRLVKDIAVKSLTGHQGTLPFMSPEVLLQLPILDTSHADEPFIHTSVHDVESFLWVLVYLCITRRGPGMGMLRQELDPSHMKHDRNGPLFTVVREYFDGDEETVKKSKRKLHLDKGGNLFQTAILDHFHPFFDPLKSLVRDWWKTLVHAYKFRGNEYYHIHDHVIRLLDSAISDLGDDGTKRAQEDTDREVERRATLRENTRQ</sequence>
<feature type="non-terminal residue" evidence="3">
    <location>
        <position position="472"/>
    </location>
</feature>
<reference evidence="3" key="1">
    <citation type="submission" date="2020-07" db="EMBL/GenBank/DDBJ databases">
        <authorList>
            <person name="Nieuwenhuis M."/>
            <person name="Van De Peppel L.J.J."/>
        </authorList>
    </citation>
    <scope>NUCLEOTIDE SEQUENCE</scope>
    <source>
        <strain evidence="3">AP01</strain>
        <tissue evidence="3">Mycelium</tissue>
    </source>
</reference>
<evidence type="ECO:0000313" key="4">
    <source>
        <dbReference type="Proteomes" id="UP000775547"/>
    </source>
</evidence>